<evidence type="ECO:0000256" key="1">
    <source>
        <dbReference type="ARBA" id="ARBA00007734"/>
    </source>
</evidence>
<keyword evidence="5" id="KW-1185">Reference proteome</keyword>
<evidence type="ECO:0000259" key="3">
    <source>
        <dbReference type="Pfam" id="PF01464"/>
    </source>
</evidence>
<evidence type="ECO:0000313" key="5">
    <source>
        <dbReference type="Proteomes" id="UP000264492"/>
    </source>
</evidence>
<dbReference type="PANTHER" id="PTHR37423">
    <property type="entry name" value="SOLUBLE LYTIC MUREIN TRANSGLYCOSYLASE-RELATED"/>
    <property type="match status" value="1"/>
</dbReference>
<name>A0A371JZW9_9GAMM</name>
<dbReference type="OrthoDB" id="9815002at2"/>
<dbReference type="InterPro" id="IPR008258">
    <property type="entry name" value="Transglycosylase_SLT_dom_1"/>
</dbReference>
<dbReference type="InterPro" id="IPR000189">
    <property type="entry name" value="Transglyc_AS"/>
</dbReference>
<dbReference type="PANTHER" id="PTHR37423:SF2">
    <property type="entry name" value="MEMBRANE-BOUND LYTIC MUREIN TRANSGLYCOSYLASE C"/>
    <property type="match status" value="1"/>
</dbReference>
<dbReference type="InterPro" id="IPR023346">
    <property type="entry name" value="Lysozyme-like_dom_sf"/>
</dbReference>
<dbReference type="AlphaFoldDB" id="A0A371JZW9"/>
<feature type="domain" description="Transglycosylase SLT" evidence="3">
    <location>
        <begin position="126"/>
        <end position="225"/>
    </location>
</feature>
<evidence type="ECO:0000313" key="4">
    <source>
        <dbReference type="EMBL" id="RDZ27221.1"/>
    </source>
</evidence>
<sequence>MPAVLLLGVALTLAYAGDAHARKVYRCVGRDGTVSLSTAPEPGSRCEAKEFDDNVAKVPNLWGSMGVINGTLYERQQDGQTVYSTRNLPGSIKVLSFTVETPPGEPAHVGLGNIGKPQLDKFAAHFRTAAKANGVDDAWLRAIAHAESGFNAAAVSPKGAQGVMQLMPATAKEYGVTDPFSAQDSINAGARHLKSLVRRYKGDLTLAAAAYNAGIGVVARYGGVPPYRETQAYIAKVQALHESYRSALAAQPAKSKRGKKR</sequence>
<dbReference type="GO" id="GO:0008933">
    <property type="term" value="F:peptidoglycan lytic transglycosylase activity"/>
    <property type="evidence" value="ECO:0007669"/>
    <property type="project" value="InterPro"/>
</dbReference>
<feature type="chain" id="PRO_5016596805" evidence="2">
    <location>
        <begin position="22"/>
        <end position="261"/>
    </location>
</feature>
<dbReference type="CDD" id="cd00254">
    <property type="entry name" value="LT-like"/>
    <property type="match status" value="1"/>
</dbReference>
<dbReference type="GO" id="GO:0016020">
    <property type="term" value="C:membrane"/>
    <property type="evidence" value="ECO:0007669"/>
    <property type="project" value="InterPro"/>
</dbReference>
<evidence type="ECO:0000256" key="2">
    <source>
        <dbReference type="SAM" id="SignalP"/>
    </source>
</evidence>
<dbReference type="EMBL" id="QTSU01000002">
    <property type="protein sequence ID" value="RDZ27221.1"/>
    <property type="molecule type" value="Genomic_DNA"/>
</dbReference>
<accession>A0A371JZW9</accession>
<keyword evidence="2" id="KW-0732">Signal</keyword>
<reference evidence="4 5" key="1">
    <citation type="submission" date="2018-08" db="EMBL/GenBank/DDBJ databases">
        <title>Lysobacter sp. zong2l5, whole genome shotgun sequence.</title>
        <authorList>
            <person name="Zhang X."/>
            <person name="Feng G."/>
            <person name="Zhu H."/>
        </authorList>
    </citation>
    <scope>NUCLEOTIDE SEQUENCE [LARGE SCALE GENOMIC DNA]</scope>
    <source>
        <strain evidence="5">zong2l5</strain>
    </source>
</reference>
<feature type="signal peptide" evidence="2">
    <location>
        <begin position="1"/>
        <end position="21"/>
    </location>
</feature>
<comment type="caution">
    <text evidence="4">The sequence shown here is derived from an EMBL/GenBank/DDBJ whole genome shotgun (WGS) entry which is preliminary data.</text>
</comment>
<comment type="similarity">
    <text evidence="1">Belongs to the transglycosylase Slt family.</text>
</comment>
<organism evidence="4 5">
    <name type="scientific">Lysobacter silvisoli</name>
    <dbReference type="NCBI Taxonomy" id="2293254"/>
    <lineage>
        <taxon>Bacteria</taxon>
        <taxon>Pseudomonadati</taxon>
        <taxon>Pseudomonadota</taxon>
        <taxon>Gammaproteobacteria</taxon>
        <taxon>Lysobacterales</taxon>
        <taxon>Lysobacteraceae</taxon>
        <taxon>Lysobacter</taxon>
    </lineage>
</organism>
<dbReference type="Pfam" id="PF01464">
    <property type="entry name" value="SLT"/>
    <property type="match status" value="1"/>
</dbReference>
<proteinExistence type="inferred from homology"/>
<dbReference type="Proteomes" id="UP000264492">
    <property type="component" value="Unassembled WGS sequence"/>
</dbReference>
<gene>
    <name evidence="4" type="ORF">DX914_13300</name>
</gene>
<dbReference type="SUPFAM" id="SSF53955">
    <property type="entry name" value="Lysozyme-like"/>
    <property type="match status" value="1"/>
</dbReference>
<protein>
    <submittedName>
        <fullName evidence="4">Lytic transglycosylase domain-containing protein</fullName>
    </submittedName>
</protein>
<dbReference type="Gene3D" id="1.10.530.10">
    <property type="match status" value="1"/>
</dbReference>
<dbReference type="PROSITE" id="PS00922">
    <property type="entry name" value="TRANSGLYCOSYLASE"/>
    <property type="match status" value="1"/>
</dbReference>
<dbReference type="GO" id="GO:0000270">
    <property type="term" value="P:peptidoglycan metabolic process"/>
    <property type="evidence" value="ECO:0007669"/>
    <property type="project" value="InterPro"/>
</dbReference>